<dbReference type="PANTHER" id="PTHR24023:SF1082">
    <property type="entry name" value="COLLAGEN TRIPLE HELIX REPEAT"/>
    <property type="match status" value="1"/>
</dbReference>
<dbReference type="Gene3D" id="2.10.10.90">
    <property type="match status" value="1"/>
</dbReference>
<evidence type="ECO:0008006" key="4">
    <source>
        <dbReference type="Google" id="ProtNLM"/>
    </source>
</evidence>
<dbReference type="InterPro" id="IPR036573">
    <property type="entry name" value="CBM_sf_5/12"/>
</dbReference>
<keyword evidence="3" id="KW-1185">Reference proteome</keyword>
<gene>
    <name evidence="2" type="ORF">V3328_21545</name>
</gene>
<dbReference type="InterPro" id="IPR050149">
    <property type="entry name" value="Collagen_superfamily"/>
</dbReference>
<feature type="region of interest" description="Disordered" evidence="1">
    <location>
        <begin position="152"/>
        <end position="200"/>
    </location>
</feature>
<proteinExistence type="predicted"/>
<dbReference type="GO" id="GO:0030198">
    <property type="term" value="P:extracellular matrix organization"/>
    <property type="evidence" value="ECO:0007669"/>
    <property type="project" value="TreeGrafter"/>
</dbReference>
<dbReference type="Proteomes" id="UP001378188">
    <property type="component" value="Unassembled WGS sequence"/>
</dbReference>
<sequence>MNTFRKATNVSIVLLASFGQAEASKLTVSDARIAGGRLVVEGKTPEPRQTVTLDEKYTAKSNSERSYSFSLPAYHPADCIVAIDAGLSSATAVVANCGARGIKPRGPWSNSTSYQADDLVTYKGSSYLAKRSGKGGAPNQSARQWERYVSRGAPGVAGPRGPAGPTGPAGPQGLAGPQGPQGLAGAPGPQGEKGDPGHSSVLSAVVSVEGNLVRGTGAVSAIQRNTGQYEVIFNRSVVDCTYSATVGHPGDPGVTNFLWAASAMRTTFHEDLGSNSETTLVVLVGVPTTGFPAFRNAPFHLLVFCPD</sequence>
<dbReference type="Pfam" id="PF01391">
    <property type="entry name" value="Collagen"/>
    <property type="match status" value="1"/>
</dbReference>
<dbReference type="SUPFAM" id="SSF51055">
    <property type="entry name" value="Carbohydrate binding domain"/>
    <property type="match status" value="1"/>
</dbReference>
<evidence type="ECO:0000313" key="3">
    <source>
        <dbReference type="Proteomes" id="UP001378188"/>
    </source>
</evidence>
<reference evidence="2 3" key="1">
    <citation type="submission" date="2024-02" db="EMBL/GenBank/DDBJ databases">
        <title>Genome analysis and characterization of Microbaculum marinisediminis sp. nov., isolated from marine sediment.</title>
        <authorList>
            <person name="Du Z.-J."/>
            <person name="Ye Y.-Q."/>
            <person name="Zhang Z.-R."/>
            <person name="Yuan S.-M."/>
            <person name="Zhang X.-Y."/>
        </authorList>
    </citation>
    <scope>NUCLEOTIDE SEQUENCE [LARGE SCALE GENOMIC DNA]</scope>
    <source>
        <strain evidence="2 3">SDUM1044001</strain>
    </source>
</reference>
<feature type="compositionally biased region" description="Low complexity" evidence="1">
    <location>
        <begin position="169"/>
        <end position="190"/>
    </location>
</feature>
<name>A0AAW9S0L8_9HYPH</name>
<accession>A0AAW9S0L8</accession>
<dbReference type="RefSeq" id="WP_340331787.1">
    <property type="nucleotide sequence ID" value="NZ_JAZHOF010000010.1"/>
</dbReference>
<dbReference type="GO" id="GO:0004553">
    <property type="term" value="F:hydrolase activity, hydrolyzing O-glycosyl compounds"/>
    <property type="evidence" value="ECO:0007669"/>
    <property type="project" value="InterPro"/>
</dbReference>
<evidence type="ECO:0000256" key="1">
    <source>
        <dbReference type="SAM" id="MobiDB-lite"/>
    </source>
</evidence>
<dbReference type="GO" id="GO:0005975">
    <property type="term" value="P:carbohydrate metabolic process"/>
    <property type="evidence" value="ECO:0007669"/>
    <property type="project" value="InterPro"/>
</dbReference>
<dbReference type="CDD" id="cd12215">
    <property type="entry name" value="ChiC_BD"/>
    <property type="match status" value="1"/>
</dbReference>
<dbReference type="GO" id="GO:0030246">
    <property type="term" value="F:carbohydrate binding"/>
    <property type="evidence" value="ECO:0007669"/>
    <property type="project" value="InterPro"/>
</dbReference>
<dbReference type="InterPro" id="IPR008160">
    <property type="entry name" value="Collagen"/>
</dbReference>
<evidence type="ECO:0000313" key="2">
    <source>
        <dbReference type="EMBL" id="MEJ8574085.1"/>
    </source>
</evidence>
<dbReference type="PANTHER" id="PTHR24023">
    <property type="entry name" value="COLLAGEN ALPHA"/>
    <property type="match status" value="1"/>
</dbReference>
<dbReference type="GO" id="GO:0005615">
    <property type="term" value="C:extracellular space"/>
    <property type="evidence" value="ECO:0007669"/>
    <property type="project" value="TreeGrafter"/>
</dbReference>
<dbReference type="AlphaFoldDB" id="A0AAW9S0L8"/>
<organism evidence="2 3">
    <name type="scientific">Microbaculum marinum</name>
    <dbReference type="NCBI Taxonomy" id="1764581"/>
    <lineage>
        <taxon>Bacteria</taxon>
        <taxon>Pseudomonadati</taxon>
        <taxon>Pseudomonadota</taxon>
        <taxon>Alphaproteobacteria</taxon>
        <taxon>Hyphomicrobiales</taxon>
        <taxon>Tepidamorphaceae</taxon>
        <taxon>Microbaculum</taxon>
    </lineage>
</organism>
<dbReference type="GO" id="GO:0030020">
    <property type="term" value="F:extracellular matrix structural constituent conferring tensile strength"/>
    <property type="evidence" value="ECO:0007669"/>
    <property type="project" value="TreeGrafter"/>
</dbReference>
<comment type="caution">
    <text evidence="2">The sequence shown here is derived from an EMBL/GenBank/DDBJ whole genome shotgun (WGS) entry which is preliminary data.</text>
</comment>
<dbReference type="EMBL" id="JAZHOF010000010">
    <property type="protein sequence ID" value="MEJ8574085.1"/>
    <property type="molecule type" value="Genomic_DNA"/>
</dbReference>
<dbReference type="Gene3D" id="1.20.5.320">
    <property type="entry name" value="6-Phosphogluconate Dehydrogenase, domain 3"/>
    <property type="match status" value="1"/>
</dbReference>
<dbReference type="GO" id="GO:0031012">
    <property type="term" value="C:extracellular matrix"/>
    <property type="evidence" value="ECO:0007669"/>
    <property type="project" value="TreeGrafter"/>
</dbReference>
<protein>
    <recommendedName>
        <fullName evidence="4">Collagen-like protein</fullName>
    </recommendedName>
</protein>